<evidence type="ECO:0000256" key="1">
    <source>
        <dbReference type="ARBA" id="ARBA00004141"/>
    </source>
</evidence>
<feature type="transmembrane region" description="Helical" evidence="5">
    <location>
        <begin position="411"/>
        <end position="432"/>
    </location>
</feature>
<evidence type="ECO:0000256" key="4">
    <source>
        <dbReference type="ARBA" id="ARBA00023136"/>
    </source>
</evidence>
<feature type="transmembrane region" description="Helical" evidence="5">
    <location>
        <begin position="274"/>
        <end position="295"/>
    </location>
</feature>
<dbReference type="EMBL" id="MCRM02000002">
    <property type="protein sequence ID" value="PNV76563.1"/>
    <property type="molecule type" value="Genomic_DNA"/>
</dbReference>
<comment type="caution">
    <text evidence="7">The sequence shown here is derived from an EMBL/GenBank/DDBJ whole genome shotgun (WGS) entry which is preliminary data.</text>
</comment>
<gene>
    <name evidence="7" type="ORF">BES34_002975</name>
</gene>
<dbReference type="RefSeq" id="WP_010419908.1">
    <property type="nucleotide sequence ID" value="NZ_MCRM02000002.1"/>
</dbReference>
<evidence type="ECO:0000259" key="6">
    <source>
        <dbReference type="Pfam" id="PF04932"/>
    </source>
</evidence>
<dbReference type="InterPro" id="IPR051533">
    <property type="entry name" value="WaaL-like"/>
</dbReference>
<feature type="transmembrane region" description="Helical" evidence="5">
    <location>
        <begin position="460"/>
        <end position="478"/>
    </location>
</feature>
<dbReference type="GO" id="GO:0016874">
    <property type="term" value="F:ligase activity"/>
    <property type="evidence" value="ECO:0007669"/>
    <property type="project" value="UniProtKB-KW"/>
</dbReference>
<dbReference type="PANTHER" id="PTHR37422">
    <property type="entry name" value="TEICHURONIC ACID BIOSYNTHESIS PROTEIN TUAE"/>
    <property type="match status" value="1"/>
</dbReference>
<evidence type="ECO:0000313" key="7">
    <source>
        <dbReference type="EMBL" id="PNV76563.1"/>
    </source>
</evidence>
<dbReference type="InterPro" id="IPR007016">
    <property type="entry name" value="O-antigen_ligase-rel_domated"/>
</dbReference>
<sequence>MRVPTSQNPHLRFQDLSFVAERASFYSFLLFLSAFPLSVSFSQVFAGLSIFSFLLSGKRRWQKVRPFLLPWCFVLTAYFLVFLSSLVHLGEYSHFWRSFTRESEAGDFWLSFLFPIGAAHASNKDNTKLLGRFLWCSLALLLVSGFVSIFSEYRLGKFISNGFQNAPGDRRQHPAGLLFGIQTYLPIGLMNTHLTYGGLVSLFLPGIFAKFWESLRNRSLARFLFFSGILLVSSWIFLLNQSKSAWLGVIFVCVFILLRSILETKYRFTGKLLLKSLFAGVLLIAILGTGAKFLYEQNWLLQRTISQTLQVQTPENQRYWIYKNSLPILELTSLLGVGGGKFKASHKKISERTISEQEQLWYELEITPNAHAHNDLLQFAIIGGWTSAVFLVLFFFFLFRRIGVFQSDEKGPSLIGVGSLWVAGFFQCYLLDDEVALPFYALSGILFGQQKEASLSSVKFTGIVLAVPFLLNLAFWIFRLQTPTELAYSRQVKSADPVYAKQLEDRILPFRIAAKERANRLEKVVTVPNASGNSSAQIEGCLTHRFPNPPTLRKEPYQIGIYIRPNALNPPKEMRITVIGRESFDEDQLYWSHSQNDLATETIKLTPGWNRFIWKETSKLQPSIRFPEGVFFRDFRIDWLGYDLAKPMDLPALDFGDLCDFKQ</sequence>
<dbReference type="PANTHER" id="PTHR37422:SF13">
    <property type="entry name" value="LIPOPOLYSACCHARIDE BIOSYNTHESIS PROTEIN PA4999-RELATED"/>
    <property type="match status" value="1"/>
</dbReference>
<organism evidence="7 8">
    <name type="scientific">Leptospira inadai serovar Lyme</name>
    <dbReference type="NCBI Taxonomy" id="293084"/>
    <lineage>
        <taxon>Bacteria</taxon>
        <taxon>Pseudomonadati</taxon>
        <taxon>Spirochaetota</taxon>
        <taxon>Spirochaetia</taxon>
        <taxon>Leptospirales</taxon>
        <taxon>Leptospiraceae</taxon>
        <taxon>Leptospira</taxon>
    </lineage>
</organism>
<keyword evidence="4 5" id="KW-0472">Membrane</keyword>
<feature type="transmembrane region" description="Helical" evidence="5">
    <location>
        <begin position="376"/>
        <end position="399"/>
    </location>
</feature>
<keyword evidence="7" id="KW-0436">Ligase</keyword>
<feature type="transmembrane region" description="Helical" evidence="5">
    <location>
        <begin position="244"/>
        <end position="262"/>
    </location>
</feature>
<keyword evidence="2 5" id="KW-0812">Transmembrane</keyword>
<accession>A0ABX4YMS0</accession>
<keyword evidence="3 5" id="KW-1133">Transmembrane helix</keyword>
<comment type="subcellular location">
    <subcellularLocation>
        <location evidence="1">Membrane</location>
        <topology evidence="1">Multi-pass membrane protein</topology>
    </subcellularLocation>
</comment>
<evidence type="ECO:0000313" key="8">
    <source>
        <dbReference type="Proteomes" id="UP000094669"/>
    </source>
</evidence>
<feature type="transmembrane region" description="Helical" evidence="5">
    <location>
        <begin position="106"/>
        <end position="122"/>
    </location>
</feature>
<feature type="transmembrane region" description="Helical" evidence="5">
    <location>
        <begin position="219"/>
        <end position="238"/>
    </location>
</feature>
<evidence type="ECO:0000256" key="3">
    <source>
        <dbReference type="ARBA" id="ARBA00022989"/>
    </source>
</evidence>
<dbReference type="Pfam" id="PF04932">
    <property type="entry name" value="Wzy_C"/>
    <property type="match status" value="1"/>
</dbReference>
<keyword evidence="8" id="KW-1185">Reference proteome</keyword>
<dbReference type="Proteomes" id="UP000094669">
    <property type="component" value="Unassembled WGS sequence"/>
</dbReference>
<feature type="transmembrane region" description="Helical" evidence="5">
    <location>
        <begin position="25"/>
        <end position="55"/>
    </location>
</feature>
<name>A0ABX4YMS0_9LEPT</name>
<evidence type="ECO:0000256" key="5">
    <source>
        <dbReference type="SAM" id="Phobius"/>
    </source>
</evidence>
<feature type="transmembrane region" description="Helical" evidence="5">
    <location>
        <begin position="194"/>
        <end position="212"/>
    </location>
</feature>
<protein>
    <submittedName>
        <fullName evidence="7">O-antigen ligase domain-containing protein</fullName>
    </submittedName>
</protein>
<feature type="domain" description="O-antigen ligase-related" evidence="6">
    <location>
        <begin position="229"/>
        <end position="390"/>
    </location>
</feature>
<feature type="transmembrane region" description="Helical" evidence="5">
    <location>
        <begin position="67"/>
        <end position="86"/>
    </location>
</feature>
<evidence type="ECO:0000256" key="2">
    <source>
        <dbReference type="ARBA" id="ARBA00022692"/>
    </source>
</evidence>
<reference evidence="7" key="1">
    <citation type="submission" date="2018-01" db="EMBL/GenBank/DDBJ databases">
        <title>Genomic characterization of Leptospira inadai serogroup Lyme isolated from captured rat in Brazil and comparative analysis with human reference strain.</title>
        <authorList>
            <person name="Moreno L.Z."/>
            <person name="Loureiro A.P."/>
            <person name="Miraglia F."/>
            <person name="Kremer F.S."/>
            <person name="Eslabao M.R."/>
            <person name="Dellagostin O.A."/>
            <person name="Lilenbaum W."/>
            <person name="Moreno A.M."/>
        </authorList>
    </citation>
    <scope>NUCLEOTIDE SEQUENCE [LARGE SCALE GENOMIC DNA]</scope>
    <source>
        <strain evidence="7">M34/99</strain>
    </source>
</reference>
<feature type="transmembrane region" description="Helical" evidence="5">
    <location>
        <begin position="129"/>
        <end position="150"/>
    </location>
</feature>
<proteinExistence type="predicted"/>